<dbReference type="SMART" id="SM00150">
    <property type="entry name" value="SPEC"/>
    <property type="match status" value="2"/>
</dbReference>
<organism evidence="1">
    <name type="scientific">Hirondellea gigas</name>
    <dbReference type="NCBI Taxonomy" id="1518452"/>
    <lineage>
        <taxon>Eukaryota</taxon>
        <taxon>Metazoa</taxon>
        <taxon>Ecdysozoa</taxon>
        <taxon>Arthropoda</taxon>
        <taxon>Crustacea</taxon>
        <taxon>Multicrustacea</taxon>
        <taxon>Malacostraca</taxon>
        <taxon>Eumalacostraca</taxon>
        <taxon>Peracarida</taxon>
        <taxon>Amphipoda</taxon>
        <taxon>Amphilochidea</taxon>
        <taxon>Lysianassida</taxon>
        <taxon>Lysianassidira</taxon>
        <taxon>Lysianassoidea</taxon>
        <taxon>Lysianassidae</taxon>
        <taxon>Hirondellea</taxon>
    </lineage>
</organism>
<sequence length="581" mass="67205">MDNLEAIVSKVMATNVQYTYKEFKVIQDSLTSLCRDLEKEGMKEWLDLMLEKVAIRVSDEGGPSSRDKEMRTSEKKKLHALIERHDKLMPPTIETQAKVEMYARCYAFGDDIKPTQKLLEEMRHLSSKEIHPHNMNMVDEQIEKSEKVITTVDSTREQYEELLKRGQKLVHCKNVAPFLQPLLESLEVVWKEANEKSKLRLEMLKKSAKDWETYDHMRNDILDPIEKLENDYKKYRKFYDPQMFSKKLASKKQLWEEIKKKTDDMLVTIKKCYSTIIVLAGDEKKEFLDKEVSEVEEKLQIVAKCEKKLASLTGYNDKLTAAVKHCNDLNDWAGPSNSKLKEICTSEVLTPEDRVKEILILQEEAHERQPQLEPLSAEFKELITEDDLEKSETAKTTIADWEETKKFVLEVSAEIEKEATSISQDDRRYADYYCLVKEFTPWMGEAEGKSKEALPKPPTLEAALALLENCQSFDGNCVEQKGKLDEAKEARLGMEKQSNTENMVDTLAPRWDIVKKVAEERVTKVQVLVTTWQELKATTEDLAAKMAEVPKQDEPNIEELEKVFNNMKELNAKKKELMGLV</sequence>
<protein>
    <submittedName>
        <fullName evidence="1">Coiled-coil domain-containing protein 150-like isoform X3</fullName>
    </submittedName>
</protein>
<name>A0A6A7FNC3_9CRUS</name>
<evidence type="ECO:0000313" key="1">
    <source>
        <dbReference type="EMBL" id="LAC19525.1"/>
    </source>
</evidence>
<dbReference type="Gene3D" id="1.20.58.60">
    <property type="match status" value="2"/>
</dbReference>
<dbReference type="InterPro" id="IPR018159">
    <property type="entry name" value="Spectrin/alpha-actinin"/>
</dbReference>
<dbReference type="AlphaFoldDB" id="A0A6A7FNC3"/>
<accession>A0A6A7FNC3</accession>
<dbReference type="SUPFAM" id="SSF46966">
    <property type="entry name" value="Spectrin repeat"/>
    <property type="match status" value="2"/>
</dbReference>
<reference evidence="1" key="1">
    <citation type="submission" date="2017-11" db="EMBL/GenBank/DDBJ databases">
        <title>The sensing device of the deep-sea amphipod.</title>
        <authorList>
            <person name="Kobayashi H."/>
            <person name="Nagahama T."/>
            <person name="Arai W."/>
            <person name="Sasagawa Y."/>
            <person name="Umeda M."/>
            <person name="Hayashi T."/>
            <person name="Nikaido I."/>
            <person name="Watanabe H."/>
            <person name="Oguri K."/>
            <person name="Kitazato H."/>
            <person name="Fujioka K."/>
            <person name="Kido Y."/>
            <person name="Takami H."/>
        </authorList>
    </citation>
    <scope>NUCLEOTIDE SEQUENCE</scope>
    <source>
        <tissue evidence="1">Whole body</tissue>
    </source>
</reference>
<proteinExistence type="evidence at transcript level"/>
<dbReference type="EMBL" id="IACT01000070">
    <property type="protein sequence ID" value="LAC19525.1"/>
    <property type="molecule type" value="mRNA"/>
</dbReference>